<evidence type="ECO:0000313" key="2">
    <source>
        <dbReference type="Proteomes" id="UP000215539"/>
    </source>
</evidence>
<dbReference type="AlphaFoldDB" id="A0AAX2GUW0"/>
<dbReference type="EMBL" id="LT906449">
    <property type="protein sequence ID" value="SNV03770.1"/>
    <property type="molecule type" value="Genomic_DNA"/>
</dbReference>
<dbReference type="Proteomes" id="UP000215539">
    <property type="component" value="Chromosome 1"/>
</dbReference>
<name>A0AAX2GUW0_9FLAO</name>
<evidence type="ECO:0000313" key="1">
    <source>
        <dbReference type="EMBL" id="SNV03770.1"/>
    </source>
</evidence>
<accession>A0AAX2GUW0</accession>
<organism evidence="1 2">
    <name type="scientific">Capnocytophaga haemolytica</name>
    <dbReference type="NCBI Taxonomy" id="45243"/>
    <lineage>
        <taxon>Bacteria</taxon>
        <taxon>Pseudomonadati</taxon>
        <taxon>Bacteroidota</taxon>
        <taxon>Flavobacteriia</taxon>
        <taxon>Flavobacteriales</taxon>
        <taxon>Flavobacteriaceae</taxon>
        <taxon>Capnocytophaga</taxon>
    </lineage>
</organism>
<proteinExistence type="predicted"/>
<gene>
    <name evidence="1" type="ORF">SAMEA44541418_00316</name>
</gene>
<sequence length="258" mass="29620">MLIVDALIAQGSDKEAAGLFKTPTDILRYLWYKKTGFLQLIEPRTIIAKNAVNNRHVFWPLDSSQKAAVDTEKALRLKYDRPTCARVAYWLNALPMRPEQACEAMYPKRRMWVRFIRALRLAEYAKKQGYEALAALLDCFYNQRYEVWQGKVNEAVQHTNTEATFALLQQRPGLFARSLFATMLALGAEETIEAFKAIVDKVPLRLVLTLDMYAALYFDKAAQRSVQTLTGARVTIPANKWVQFGYDEKELIAMQRKV</sequence>
<reference evidence="1 2" key="1">
    <citation type="submission" date="2017-06" db="EMBL/GenBank/DDBJ databases">
        <authorList>
            <consortium name="Pathogen Informatics"/>
        </authorList>
    </citation>
    <scope>NUCLEOTIDE SEQUENCE [LARGE SCALE GENOMIC DNA]</scope>
    <source>
        <strain evidence="1 2">NCTC12947</strain>
    </source>
</reference>
<protein>
    <submittedName>
        <fullName evidence="1">Uncharacterized protein</fullName>
    </submittedName>
</protein>